<feature type="region of interest" description="Disordered" evidence="2">
    <location>
        <begin position="521"/>
        <end position="543"/>
    </location>
</feature>
<evidence type="ECO:0000256" key="2">
    <source>
        <dbReference type="SAM" id="MobiDB-lite"/>
    </source>
</evidence>
<keyword evidence="1" id="KW-0175">Coiled coil</keyword>
<reference evidence="4 5" key="1">
    <citation type="journal article" date="2020" name="Syst. Appl. Microbiol.">
        <title>Alienimonas chondri sp. nov., a novel planctomycete isolated from the biofilm of the red alga Chondrus crispus.</title>
        <authorList>
            <person name="Vitorino I."/>
            <person name="Albuquerque L."/>
            <person name="Wiegand S."/>
            <person name="Kallscheuer N."/>
            <person name="da Costa M.S."/>
            <person name="Lobo-da-Cunha A."/>
            <person name="Jogler C."/>
            <person name="Lage O.M."/>
        </authorList>
    </citation>
    <scope>NUCLEOTIDE SEQUENCE [LARGE SCALE GENOMIC DNA]</scope>
    <source>
        <strain evidence="4 5">LzC2</strain>
    </source>
</reference>
<feature type="transmembrane region" description="Helical" evidence="3">
    <location>
        <begin position="77"/>
        <end position="96"/>
    </location>
</feature>
<organism evidence="4 5">
    <name type="scientific">Alienimonas chondri</name>
    <dbReference type="NCBI Taxonomy" id="2681879"/>
    <lineage>
        <taxon>Bacteria</taxon>
        <taxon>Pseudomonadati</taxon>
        <taxon>Planctomycetota</taxon>
        <taxon>Planctomycetia</taxon>
        <taxon>Planctomycetales</taxon>
        <taxon>Planctomycetaceae</taxon>
        <taxon>Alienimonas</taxon>
    </lineage>
</organism>
<proteinExistence type="predicted"/>
<accession>A0ABX1V9U8</accession>
<evidence type="ECO:0000313" key="4">
    <source>
        <dbReference type="EMBL" id="NNJ24529.1"/>
    </source>
</evidence>
<evidence type="ECO:0008006" key="6">
    <source>
        <dbReference type="Google" id="ProtNLM"/>
    </source>
</evidence>
<feature type="transmembrane region" description="Helical" evidence="3">
    <location>
        <begin position="175"/>
        <end position="192"/>
    </location>
</feature>
<keyword evidence="5" id="KW-1185">Reference proteome</keyword>
<feature type="transmembrane region" description="Helical" evidence="3">
    <location>
        <begin position="37"/>
        <end position="57"/>
    </location>
</feature>
<feature type="region of interest" description="Disordered" evidence="2">
    <location>
        <begin position="416"/>
        <end position="437"/>
    </location>
</feature>
<keyword evidence="3" id="KW-0472">Membrane</keyword>
<dbReference type="Proteomes" id="UP000609651">
    <property type="component" value="Unassembled WGS sequence"/>
</dbReference>
<feature type="compositionally biased region" description="Acidic residues" evidence="2">
    <location>
        <begin position="525"/>
        <end position="536"/>
    </location>
</feature>
<evidence type="ECO:0000313" key="5">
    <source>
        <dbReference type="Proteomes" id="UP000609651"/>
    </source>
</evidence>
<feature type="coiled-coil region" evidence="1">
    <location>
        <begin position="776"/>
        <end position="803"/>
    </location>
</feature>
<evidence type="ECO:0000256" key="1">
    <source>
        <dbReference type="SAM" id="Coils"/>
    </source>
</evidence>
<dbReference type="EMBL" id="WTPX01000010">
    <property type="protein sequence ID" value="NNJ24529.1"/>
    <property type="molecule type" value="Genomic_DNA"/>
</dbReference>
<name>A0ABX1V9U8_9PLAN</name>
<evidence type="ECO:0000256" key="3">
    <source>
        <dbReference type="SAM" id="Phobius"/>
    </source>
</evidence>
<comment type="caution">
    <text evidence="4">The sequence shown here is derived from an EMBL/GenBank/DDBJ whole genome shotgun (WGS) entry which is preliminary data.</text>
</comment>
<keyword evidence="3" id="KW-0812">Transmembrane</keyword>
<dbReference type="RefSeq" id="WP_171183572.1">
    <property type="nucleotide sequence ID" value="NZ_WTPX01000010.1"/>
</dbReference>
<keyword evidence="3" id="KW-1133">Transmembrane helix</keyword>
<gene>
    <name evidence="4" type="ORF">LzC2_05870</name>
</gene>
<sequence length="814" mass="87051">MPPPPATAEIAGRPSAALRPELHGLLSAVRGRLRRYVLLRGLAILALTAVGVFWAALWLDDFWFFLTRLELPNWLRIGFDGAAILLLLGVAAVWLIGRLVISAGPRDLALAAERRFPDLRGRLVLAVERAQNPGLAQQESHFTAALADRAAADAAERVRSLPPGELFDPVPLRRSLALAVVLTVGTVAFGLWQTDAVRRLSDAYVQLADIYRVRETSLTVAAVLPPGEETKPLTPGEAHRHPRGADLVLLIDTPSGERPGGGPWRAPEQVTVTRETAGGATGRSFALPDGPGRFRFALDEVRDGMTVWLSGGDFVTRTPYVIDAVDPPRPSRVAVSAKFPRYTGLNSEDADGNLLPEVRPVRGAKATVPVGTEFELVLDANKPLAAARVTIDGEAVPTVMDSEDGETAVRIPLTMLPPKSDAPDAPEDPFSAAEGTVGVRPGARVAVELEDADGIRSQSPVRLVLAGVVDDPPAVRAEPTGVSDALTRTASVPFVGTIADDYGVATARFLYKLVEEANEATDGVAEADGEDADDPPESASEWRERRFRVRPRGLPEQFDVGDPDPALTADRDAERFEIAGLDLKVGQTLTVVVAASDANDLTGPGEGRGPERSFRIVTPEELLARLFDREVNLRRIFERSLEEVTASGDDLSLITAETSAADVRRTAGLASSELGQNAGQAEAVRSGFREILAELVNNAVQNSSAVSRLEELILEPLTVITDDLFPEADRAAGALGAAAETGASGPERAAAAAAAAQATERLASAMAKVLQEMEDLAEYHEAVRDLQLLVQAQEELLERTKREQKTDLIDGLFE</sequence>
<protein>
    <recommendedName>
        <fullName evidence="6">TIGR02302 family protein</fullName>
    </recommendedName>
</protein>